<dbReference type="PANTHER" id="PTHR47481">
    <property type="match status" value="1"/>
</dbReference>
<reference evidence="1 2" key="1">
    <citation type="journal article" date="2022" name="Nat. Plants">
        <title>Genomes of leafy and leafless Platanthera orchids illuminate the evolution of mycoheterotrophy.</title>
        <authorList>
            <person name="Li M.H."/>
            <person name="Liu K.W."/>
            <person name="Li Z."/>
            <person name="Lu H.C."/>
            <person name="Ye Q.L."/>
            <person name="Zhang D."/>
            <person name="Wang J.Y."/>
            <person name="Li Y.F."/>
            <person name="Zhong Z.M."/>
            <person name="Liu X."/>
            <person name="Yu X."/>
            <person name="Liu D.K."/>
            <person name="Tu X.D."/>
            <person name="Liu B."/>
            <person name="Hao Y."/>
            <person name="Liao X.Y."/>
            <person name="Jiang Y.T."/>
            <person name="Sun W.H."/>
            <person name="Chen J."/>
            <person name="Chen Y.Q."/>
            <person name="Ai Y."/>
            <person name="Zhai J.W."/>
            <person name="Wu S.S."/>
            <person name="Zhou Z."/>
            <person name="Hsiao Y.Y."/>
            <person name="Wu W.L."/>
            <person name="Chen Y.Y."/>
            <person name="Lin Y.F."/>
            <person name="Hsu J.L."/>
            <person name="Li C.Y."/>
            <person name="Wang Z.W."/>
            <person name="Zhao X."/>
            <person name="Zhong W.Y."/>
            <person name="Ma X.K."/>
            <person name="Ma L."/>
            <person name="Huang J."/>
            <person name="Chen G.Z."/>
            <person name="Huang M.Z."/>
            <person name="Huang L."/>
            <person name="Peng D.H."/>
            <person name="Luo Y.B."/>
            <person name="Zou S.Q."/>
            <person name="Chen S.P."/>
            <person name="Lan S."/>
            <person name="Tsai W.C."/>
            <person name="Van de Peer Y."/>
            <person name="Liu Z.J."/>
        </authorList>
    </citation>
    <scope>NUCLEOTIDE SEQUENCE [LARGE SCALE GENOMIC DNA]</scope>
    <source>
        <strain evidence="1">Lor287</strain>
    </source>
</reference>
<evidence type="ECO:0000313" key="2">
    <source>
        <dbReference type="Proteomes" id="UP001418222"/>
    </source>
</evidence>
<organism evidence="1 2">
    <name type="scientific">Platanthera zijinensis</name>
    <dbReference type="NCBI Taxonomy" id="2320716"/>
    <lineage>
        <taxon>Eukaryota</taxon>
        <taxon>Viridiplantae</taxon>
        <taxon>Streptophyta</taxon>
        <taxon>Embryophyta</taxon>
        <taxon>Tracheophyta</taxon>
        <taxon>Spermatophyta</taxon>
        <taxon>Magnoliopsida</taxon>
        <taxon>Liliopsida</taxon>
        <taxon>Asparagales</taxon>
        <taxon>Orchidaceae</taxon>
        <taxon>Orchidoideae</taxon>
        <taxon>Orchideae</taxon>
        <taxon>Orchidinae</taxon>
        <taxon>Platanthera</taxon>
    </lineage>
</organism>
<dbReference type="Proteomes" id="UP001418222">
    <property type="component" value="Unassembled WGS sequence"/>
</dbReference>
<evidence type="ECO:0008006" key="3">
    <source>
        <dbReference type="Google" id="ProtNLM"/>
    </source>
</evidence>
<proteinExistence type="predicted"/>
<evidence type="ECO:0000313" key="1">
    <source>
        <dbReference type="EMBL" id="KAK8952544.1"/>
    </source>
</evidence>
<dbReference type="EMBL" id="JBBWWQ010000003">
    <property type="protein sequence ID" value="KAK8952544.1"/>
    <property type="molecule type" value="Genomic_DNA"/>
</dbReference>
<gene>
    <name evidence="1" type="ORF">KSP39_PZI003453</name>
</gene>
<comment type="caution">
    <text evidence="1">The sequence shown here is derived from an EMBL/GenBank/DDBJ whole genome shotgun (WGS) entry which is preliminary data.</text>
</comment>
<keyword evidence="2" id="KW-1185">Reference proteome</keyword>
<dbReference type="PANTHER" id="PTHR47481:SF22">
    <property type="entry name" value="RETROTRANSPOSON GAG DOMAIN-CONTAINING PROTEIN"/>
    <property type="match status" value="1"/>
</dbReference>
<accession>A0AAP0BYZ4</accession>
<dbReference type="AlphaFoldDB" id="A0AAP0BYZ4"/>
<sequence>MLETSVGNLWRTLENKYLTKSVENRLHMKRRLYRFQMRRGVSIDEHLNEFTKLLADLLNLDEDVGDVDKTLLLLNSLPDVYENFTMSLIHEKEVLKYSEVSTTLLNHEFRRRDKESSKVESAEALVSHRGRF</sequence>
<name>A0AAP0BYZ4_9ASPA</name>
<protein>
    <recommendedName>
        <fullName evidence="3">Retrovirus-related Pol polyprotein from transposon TNT 1-94</fullName>
    </recommendedName>
</protein>
<dbReference type="Pfam" id="PF14223">
    <property type="entry name" value="Retrotran_gag_2"/>
    <property type="match status" value="1"/>
</dbReference>